<evidence type="ECO:0000256" key="7">
    <source>
        <dbReference type="RuleBase" id="RU004296"/>
    </source>
</evidence>
<dbReference type="PRINTS" id="PR00839">
    <property type="entry name" value="V8PROTEASE"/>
</dbReference>
<keyword evidence="5 7" id="KW-0378">Hydrolase</keyword>
<organism evidence="9 10">
    <name type="scientific">Acropora cervicornis</name>
    <name type="common">Staghorn coral</name>
    <dbReference type="NCBI Taxonomy" id="6130"/>
    <lineage>
        <taxon>Eukaryota</taxon>
        <taxon>Metazoa</taxon>
        <taxon>Cnidaria</taxon>
        <taxon>Anthozoa</taxon>
        <taxon>Hexacorallia</taxon>
        <taxon>Scleractinia</taxon>
        <taxon>Astrocoeniina</taxon>
        <taxon>Acroporidae</taxon>
        <taxon>Acropora</taxon>
    </lineage>
</organism>
<dbReference type="Pfam" id="PF00089">
    <property type="entry name" value="Trypsin"/>
    <property type="match status" value="1"/>
</dbReference>
<reference evidence="9" key="1">
    <citation type="journal article" date="2023" name="G3 (Bethesda)">
        <title>Whole genome assembly and annotation of the endangered Caribbean coral Acropora cervicornis.</title>
        <authorList>
            <person name="Selwyn J.D."/>
            <person name="Vollmer S.V."/>
        </authorList>
    </citation>
    <scope>NUCLEOTIDE SEQUENCE</scope>
    <source>
        <strain evidence="9">K2</strain>
    </source>
</reference>
<comment type="caution">
    <text evidence="9">The sequence shown here is derived from an EMBL/GenBank/DDBJ whole genome shotgun (WGS) entry which is preliminary data.</text>
</comment>
<dbReference type="SUPFAM" id="SSF50494">
    <property type="entry name" value="Trypsin-like serine proteases"/>
    <property type="match status" value="1"/>
</dbReference>
<dbReference type="PANTHER" id="PTHR15462">
    <property type="entry name" value="SERINE PROTEASE"/>
    <property type="match status" value="1"/>
</dbReference>
<comment type="similarity">
    <text evidence="1">Belongs to the peptidase S1 family.</text>
</comment>
<gene>
    <name evidence="9" type="ORF">P5673_014765</name>
</gene>
<dbReference type="EC" id="3.4.21.-" evidence="7"/>
<feature type="signal peptide" evidence="7">
    <location>
        <begin position="1"/>
        <end position="26"/>
    </location>
</feature>
<dbReference type="InterPro" id="IPR008256">
    <property type="entry name" value="Peptidase_S1B"/>
</dbReference>
<evidence type="ECO:0000256" key="5">
    <source>
        <dbReference type="ARBA" id="ARBA00022801"/>
    </source>
</evidence>
<dbReference type="InterPro" id="IPR001254">
    <property type="entry name" value="Trypsin_dom"/>
</dbReference>
<dbReference type="GO" id="GO:0006508">
    <property type="term" value="P:proteolysis"/>
    <property type="evidence" value="ECO:0007669"/>
    <property type="project" value="UniProtKB-KW"/>
</dbReference>
<keyword evidence="10" id="KW-1185">Reference proteome</keyword>
<keyword evidence="3 7" id="KW-0645">Protease</keyword>
<proteinExistence type="inferred from homology"/>
<evidence type="ECO:0000259" key="8">
    <source>
        <dbReference type="PROSITE" id="PS50240"/>
    </source>
</evidence>
<name>A0AAD9QIS0_ACRCE</name>
<dbReference type="GO" id="GO:0004252">
    <property type="term" value="F:serine-type endopeptidase activity"/>
    <property type="evidence" value="ECO:0007669"/>
    <property type="project" value="InterPro"/>
</dbReference>
<dbReference type="Gene3D" id="2.40.10.10">
    <property type="entry name" value="Trypsin-like serine proteases"/>
    <property type="match status" value="2"/>
</dbReference>
<protein>
    <recommendedName>
        <fullName evidence="7">Serine protease</fullName>
        <ecNumber evidence="7">3.4.21.-</ecNumber>
    </recommendedName>
</protein>
<dbReference type="InterPro" id="IPR009003">
    <property type="entry name" value="Peptidase_S1_PA"/>
</dbReference>
<evidence type="ECO:0000256" key="6">
    <source>
        <dbReference type="ARBA" id="ARBA00022825"/>
    </source>
</evidence>
<sequence>MIHTMMQTSHFPLICLLLMLPKMISSSSNGGKYQRNILGKSLKSPLSLLIEDNKESNIFLKIKEDSDSLDDLAKKILQAKFTKANDLSHSTKGFRIMQEEAGYKRIRRWIFGKDNRVNMRTSREAQMYPFSTAVMLSSGCTGTLIGSHHVLTAAHCVHNGKRLIKTAKQLRVGLLQRSGKFHWIRVQKRYIPKEWKKASSSKVGKLRYDFAVLKLRRAHNRQHMSVQTSTLLPGSKIQFSGFHGDKWYNTLWYTYCHVYKTSADMILNFCDGVKGVSGSGVYVDTPRGDDNAVVGVVSALAEGTMKGKAIKFNIVNSFTQSKVQQISKWMARH</sequence>
<dbReference type="EMBL" id="JARQWQ010000030">
    <property type="protein sequence ID" value="KAK2562027.1"/>
    <property type="molecule type" value="Genomic_DNA"/>
</dbReference>
<evidence type="ECO:0000313" key="10">
    <source>
        <dbReference type="Proteomes" id="UP001249851"/>
    </source>
</evidence>
<evidence type="ECO:0000256" key="1">
    <source>
        <dbReference type="ARBA" id="ARBA00007664"/>
    </source>
</evidence>
<dbReference type="AlphaFoldDB" id="A0AAD9QIS0"/>
<dbReference type="Proteomes" id="UP001249851">
    <property type="component" value="Unassembled WGS sequence"/>
</dbReference>
<dbReference type="InterPro" id="IPR018114">
    <property type="entry name" value="TRYPSIN_HIS"/>
</dbReference>
<keyword evidence="4 7" id="KW-0732">Signal</keyword>
<dbReference type="InterPro" id="IPR043504">
    <property type="entry name" value="Peptidase_S1_PA_chymotrypsin"/>
</dbReference>
<dbReference type="PROSITE" id="PS50240">
    <property type="entry name" value="TRYPSIN_DOM"/>
    <property type="match status" value="1"/>
</dbReference>
<evidence type="ECO:0000256" key="3">
    <source>
        <dbReference type="ARBA" id="ARBA00022670"/>
    </source>
</evidence>
<evidence type="ECO:0000256" key="4">
    <source>
        <dbReference type="ARBA" id="ARBA00022729"/>
    </source>
</evidence>
<feature type="domain" description="Peptidase S1" evidence="8">
    <location>
        <begin position="110"/>
        <end position="333"/>
    </location>
</feature>
<dbReference type="PANTHER" id="PTHR15462:SF8">
    <property type="entry name" value="SERINE PROTEASE"/>
    <property type="match status" value="1"/>
</dbReference>
<evidence type="ECO:0000256" key="2">
    <source>
        <dbReference type="ARBA" id="ARBA00008764"/>
    </source>
</evidence>
<dbReference type="PROSITE" id="PS00134">
    <property type="entry name" value="TRYPSIN_HIS"/>
    <property type="match status" value="1"/>
</dbReference>
<dbReference type="SMART" id="SM00020">
    <property type="entry name" value="Tryp_SPc"/>
    <property type="match status" value="1"/>
</dbReference>
<keyword evidence="6 7" id="KW-0720">Serine protease</keyword>
<dbReference type="InterPro" id="IPR050966">
    <property type="entry name" value="Glutamyl_endopeptidase"/>
</dbReference>
<accession>A0AAD9QIS0</accession>
<evidence type="ECO:0000313" key="9">
    <source>
        <dbReference type="EMBL" id="KAK2562027.1"/>
    </source>
</evidence>
<comment type="similarity">
    <text evidence="2 7">Belongs to the peptidase S1B family.</text>
</comment>
<reference evidence="9" key="2">
    <citation type="journal article" date="2023" name="Science">
        <title>Genomic signatures of disease resistance in endangered staghorn corals.</title>
        <authorList>
            <person name="Vollmer S.V."/>
            <person name="Selwyn J.D."/>
            <person name="Despard B.A."/>
            <person name="Roesel C.L."/>
        </authorList>
    </citation>
    <scope>NUCLEOTIDE SEQUENCE</scope>
    <source>
        <strain evidence="9">K2</strain>
    </source>
</reference>
<feature type="chain" id="PRO_5041777639" description="Serine protease" evidence="7">
    <location>
        <begin position="27"/>
        <end position="333"/>
    </location>
</feature>